<organism evidence="10 11">
    <name type="scientific">Podila minutissima</name>
    <dbReference type="NCBI Taxonomy" id="64525"/>
    <lineage>
        <taxon>Eukaryota</taxon>
        <taxon>Fungi</taxon>
        <taxon>Fungi incertae sedis</taxon>
        <taxon>Mucoromycota</taxon>
        <taxon>Mortierellomycotina</taxon>
        <taxon>Mortierellomycetes</taxon>
        <taxon>Mortierellales</taxon>
        <taxon>Mortierellaceae</taxon>
        <taxon>Podila</taxon>
    </lineage>
</organism>
<dbReference type="PANTHER" id="PTHR11733:SF167">
    <property type="entry name" value="FI17812P1-RELATED"/>
    <property type="match status" value="1"/>
</dbReference>
<name>A0A9P5SI15_9FUNG</name>
<keyword evidence="3" id="KW-0645">Protease</keyword>
<keyword evidence="7" id="KW-0482">Metalloprotease</keyword>
<sequence>MLDYDAQGFYKSYMNETRITEVGCVTLFKELEELVTTVFPVQGSSLISHFPNIAPLVDLLNITDRERLTSAITHLYWASTLSILNFYSFPDERNPEIQILWISRGDSVIPDPVLLERTPLLAEYRKAIEKIYTFVFGKSEGATKFANDMIAFETKIVNFADGADASPYITAADLNELYPSLDWPLLLQKILHGTNITLDRELKNDFPPYTYFAWETIIARSRALPTQYRRRINRTMSILDGDVNPDAVPDRWSICVDSTSTHFASIVGHFCISQMFPSATKNQVQSMVGTIREAYRTDFQALGWLDNSTHANAITKLDAMIELIGYFTADPNVGSAEAHEKYYAAVHIKDSEYYSNLVQAKAQILKKMLYRSAPYFTANTPECLNFGALGMITGHEIAHGFDNFDRNYGPRGELHDYSNFTVMGPEGETLYVNGEQTVGENISNNGGIKMAFMAWAKRFASDRDSRPYNYKLLPGRGVSHLMREQLFFLSFGQSWCRLGTPTYFANQVRDGVHAPNHARVLGTMQNAREFARAFKCKTDSPMDPVSKCEIW</sequence>
<dbReference type="Gene3D" id="3.40.390.10">
    <property type="entry name" value="Collagenase (Catalytic Domain)"/>
    <property type="match status" value="1"/>
</dbReference>
<dbReference type="AlphaFoldDB" id="A0A9P5SI15"/>
<keyword evidence="11" id="KW-1185">Reference proteome</keyword>
<comment type="cofactor">
    <cofactor evidence="1">
        <name>Zn(2+)</name>
        <dbReference type="ChEBI" id="CHEBI:29105"/>
    </cofactor>
</comment>
<dbReference type="GO" id="GO:0005886">
    <property type="term" value="C:plasma membrane"/>
    <property type="evidence" value="ECO:0007669"/>
    <property type="project" value="TreeGrafter"/>
</dbReference>
<dbReference type="Proteomes" id="UP000696485">
    <property type="component" value="Unassembled WGS sequence"/>
</dbReference>
<dbReference type="InterPro" id="IPR018497">
    <property type="entry name" value="Peptidase_M13_C"/>
</dbReference>
<dbReference type="GO" id="GO:0016485">
    <property type="term" value="P:protein processing"/>
    <property type="evidence" value="ECO:0007669"/>
    <property type="project" value="TreeGrafter"/>
</dbReference>
<evidence type="ECO:0000313" key="11">
    <source>
        <dbReference type="Proteomes" id="UP000696485"/>
    </source>
</evidence>
<comment type="caution">
    <text evidence="10">The sequence shown here is derived from an EMBL/GenBank/DDBJ whole genome shotgun (WGS) entry which is preliminary data.</text>
</comment>
<evidence type="ECO:0000256" key="3">
    <source>
        <dbReference type="ARBA" id="ARBA00022670"/>
    </source>
</evidence>
<dbReference type="InterPro" id="IPR008753">
    <property type="entry name" value="Peptidase_M13_N"/>
</dbReference>
<dbReference type="EMBL" id="JAAAUY010000414">
    <property type="protein sequence ID" value="KAF9330213.1"/>
    <property type="molecule type" value="Genomic_DNA"/>
</dbReference>
<evidence type="ECO:0008006" key="12">
    <source>
        <dbReference type="Google" id="ProtNLM"/>
    </source>
</evidence>
<evidence type="ECO:0000256" key="5">
    <source>
        <dbReference type="ARBA" id="ARBA00022801"/>
    </source>
</evidence>
<evidence type="ECO:0000313" key="10">
    <source>
        <dbReference type="EMBL" id="KAF9330213.1"/>
    </source>
</evidence>
<dbReference type="InterPro" id="IPR000718">
    <property type="entry name" value="Peptidase_M13"/>
</dbReference>
<evidence type="ECO:0000256" key="4">
    <source>
        <dbReference type="ARBA" id="ARBA00022723"/>
    </source>
</evidence>
<dbReference type="GO" id="GO:0046872">
    <property type="term" value="F:metal ion binding"/>
    <property type="evidence" value="ECO:0007669"/>
    <property type="project" value="UniProtKB-KW"/>
</dbReference>
<evidence type="ECO:0000256" key="7">
    <source>
        <dbReference type="ARBA" id="ARBA00023049"/>
    </source>
</evidence>
<dbReference type="PROSITE" id="PS51885">
    <property type="entry name" value="NEPRILYSIN"/>
    <property type="match status" value="1"/>
</dbReference>
<keyword evidence="6" id="KW-0862">Zinc</keyword>
<reference evidence="10" key="1">
    <citation type="journal article" date="2020" name="Fungal Divers.">
        <title>Resolving the Mortierellaceae phylogeny through synthesis of multi-gene phylogenetics and phylogenomics.</title>
        <authorList>
            <person name="Vandepol N."/>
            <person name="Liber J."/>
            <person name="Desiro A."/>
            <person name="Na H."/>
            <person name="Kennedy M."/>
            <person name="Barry K."/>
            <person name="Grigoriev I.V."/>
            <person name="Miller A.N."/>
            <person name="O'Donnell K."/>
            <person name="Stajich J.E."/>
            <person name="Bonito G."/>
        </authorList>
    </citation>
    <scope>NUCLEOTIDE SEQUENCE</scope>
    <source>
        <strain evidence="10">NVP1</strain>
    </source>
</reference>
<keyword evidence="5" id="KW-0378">Hydrolase</keyword>
<dbReference type="PANTHER" id="PTHR11733">
    <property type="entry name" value="ZINC METALLOPROTEASE FAMILY M13 NEPRILYSIN-RELATED"/>
    <property type="match status" value="1"/>
</dbReference>
<dbReference type="Pfam" id="PF01431">
    <property type="entry name" value="Peptidase_M13"/>
    <property type="match status" value="2"/>
</dbReference>
<dbReference type="Pfam" id="PF05649">
    <property type="entry name" value="Peptidase_M13_N"/>
    <property type="match status" value="1"/>
</dbReference>
<dbReference type="SUPFAM" id="SSF55486">
    <property type="entry name" value="Metalloproteases ('zincins'), catalytic domain"/>
    <property type="match status" value="1"/>
</dbReference>
<gene>
    <name evidence="10" type="ORF">BG006_006831</name>
</gene>
<evidence type="ECO:0000256" key="1">
    <source>
        <dbReference type="ARBA" id="ARBA00001947"/>
    </source>
</evidence>
<comment type="similarity">
    <text evidence="2">Belongs to the peptidase M13 family.</text>
</comment>
<accession>A0A9P5SI15</accession>
<dbReference type="InterPro" id="IPR042089">
    <property type="entry name" value="Peptidase_M13_dom_2"/>
</dbReference>
<dbReference type="InterPro" id="IPR024079">
    <property type="entry name" value="MetalloPept_cat_dom_sf"/>
</dbReference>
<proteinExistence type="inferred from homology"/>
<keyword evidence="4" id="KW-0479">Metal-binding</keyword>
<feature type="domain" description="Peptidase M13 C-terminal" evidence="8">
    <location>
        <begin position="427"/>
        <end position="550"/>
    </location>
</feature>
<evidence type="ECO:0000256" key="2">
    <source>
        <dbReference type="ARBA" id="ARBA00007357"/>
    </source>
</evidence>
<feature type="domain" description="Peptidase M13 N-terminal" evidence="9">
    <location>
        <begin position="6"/>
        <end position="326"/>
    </location>
</feature>
<dbReference type="Gene3D" id="1.10.1380.10">
    <property type="entry name" value="Neutral endopeptidase , domain2"/>
    <property type="match status" value="1"/>
</dbReference>
<evidence type="ECO:0000259" key="9">
    <source>
        <dbReference type="Pfam" id="PF05649"/>
    </source>
</evidence>
<evidence type="ECO:0000259" key="8">
    <source>
        <dbReference type="Pfam" id="PF01431"/>
    </source>
</evidence>
<evidence type="ECO:0000256" key="6">
    <source>
        <dbReference type="ARBA" id="ARBA00022833"/>
    </source>
</evidence>
<protein>
    <recommendedName>
        <fullName evidence="12">Peptidase family M13</fullName>
    </recommendedName>
</protein>
<dbReference type="GO" id="GO:0004222">
    <property type="term" value="F:metalloendopeptidase activity"/>
    <property type="evidence" value="ECO:0007669"/>
    <property type="project" value="InterPro"/>
</dbReference>
<dbReference type="CDD" id="cd08662">
    <property type="entry name" value="M13"/>
    <property type="match status" value="1"/>
</dbReference>
<feature type="domain" description="Peptidase M13 C-terminal" evidence="8">
    <location>
        <begin position="372"/>
        <end position="416"/>
    </location>
</feature>